<keyword evidence="2" id="KW-1185">Reference proteome</keyword>
<dbReference type="AlphaFoldDB" id="A0A284VKC8"/>
<proteinExistence type="predicted"/>
<dbReference type="InterPro" id="IPR008930">
    <property type="entry name" value="Terpenoid_cyclase/PrenylTrfase"/>
</dbReference>
<gene>
    <name evidence="1" type="ORF">MNV_130018</name>
</gene>
<protein>
    <recommendedName>
        <fullName evidence="3">Squalene cyclase C-terminal domain-containing protein</fullName>
    </recommendedName>
</protein>
<dbReference type="SUPFAM" id="SSF48239">
    <property type="entry name" value="Terpenoid cyclases/Protein prenyltransferases"/>
    <property type="match status" value="1"/>
</dbReference>
<sequence>MVELLLSKKKDGFWETEKPVLDTSRACSALAGCGIIYSDTINWILERQEDGNWNNNEIDTSYALIALGDASIKNEPGCEWLRRNYGEKWEYAGTTSLIITALLKQNKTKYGEFIKDRSGWLLSRRQSGGWIYVATSNLAIQALMLAEENDIMPSIQWLLGKQDNGNWGDITSTSLSLISLRIYPVLPNSSTSE</sequence>
<name>A0A284VKC8_9EURY</name>
<dbReference type="Proteomes" id="UP000218615">
    <property type="component" value="Unassembled WGS sequence"/>
</dbReference>
<evidence type="ECO:0000313" key="1">
    <source>
        <dbReference type="EMBL" id="SNQ59724.1"/>
    </source>
</evidence>
<dbReference type="RefSeq" id="WP_096204051.1">
    <property type="nucleotide sequence ID" value="NZ_FZMP01000035.1"/>
</dbReference>
<accession>A0A284VKC8</accession>
<reference evidence="2" key="1">
    <citation type="submission" date="2017-06" db="EMBL/GenBank/DDBJ databases">
        <authorList>
            <person name="Cremers G."/>
        </authorList>
    </citation>
    <scope>NUCLEOTIDE SEQUENCE [LARGE SCALE GENOMIC DNA]</scope>
</reference>
<evidence type="ECO:0008006" key="3">
    <source>
        <dbReference type="Google" id="ProtNLM"/>
    </source>
</evidence>
<dbReference type="OrthoDB" id="120826at2157"/>
<organism evidence="1 2">
    <name type="scientific">Candidatus Methanoperedens nitratireducens</name>
    <dbReference type="NCBI Taxonomy" id="1392998"/>
    <lineage>
        <taxon>Archaea</taxon>
        <taxon>Methanobacteriati</taxon>
        <taxon>Methanobacteriota</taxon>
        <taxon>Stenosarchaea group</taxon>
        <taxon>Methanomicrobia</taxon>
        <taxon>Methanosarcinales</taxon>
        <taxon>ANME-2 cluster</taxon>
        <taxon>Candidatus Methanoperedentaceae</taxon>
        <taxon>Candidatus Methanoperedens</taxon>
    </lineage>
</organism>
<evidence type="ECO:0000313" key="2">
    <source>
        <dbReference type="Proteomes" id="UP000218615"/>
    </source>
</evidence>
<dbReference type="EMBL" id="FZMP01000035">
    <property type="protein sequence ID" value="SNQ59724.1"/>
    <property type="molecule type" value="Genomic_DNA"/>
</dbReference>